<evidence type="ECO:0000256" key="13">
    <source>
        <dbReference type="RuleBase" id="RU003357"/>
    </source>
</evidence>
<evidence type="ECO:0000256" key="7">
    <source>
        <dbReference type="ARBA" id="ARBA00023004"/>
    </source>
</evidence>
<evidence type="ECO:0000256" key="4">
    <source>
        <dbReference type="ARBA" id="ARBA00022496"/>
    </source>
</evidence>
<evidence type="ECO:0000256" key="9">
    <source>
        <dbReference type="ARBA" id="ARBA00023077"/>
    </source>
</evidence>
<dbReference type="Gene3D" id="2.40.170.20">
    <property type="entry name" value="TonB-dependent receptor, beta-barrel domain"/>
    <property type="match status" value="1"/>
</dbReference>
<keyword evidence="18" id="KW-1185">Reference proteome</keyword>
<evidence type="ECO:0000256" key="6">
    <source>
        <dbReference type="ARBA" id="ARBA00022729"/>
    </source>
</evidence>
<evidence type="ECO:0000256" key="3">
    <source>
        <dbReference type="ARBA" id="ARBA00022452"/>
    </source>
</evidence>
<dbReference type="GO" id="GO:0015344">
    <property type="term" value="F:siderophore uptake transmembrane transporter activity"/>
    <property type="evidence" value="ECO:0007669"/>
    <property type="project" value="TreeGrafter"/>
</dbReference>
<feature type="domain" description="TonB-dependent receptor-like beta-barrel" evidence="15">
    <location>
        <begin position="240"/>
        <end position="625"/>
    </location>
</feature>
<keyword evidence="2 12" id="KW-0813">Transport</keyword>
<dbReference type="Pfam" id="PF07715">
    <property type="entry name" value="Plug"/>
    <property type="match status" value="1"/>
</dbReference>
<comment type="subcellular location">
    <subcellularLocation>
        <location evidence="1 12">Cell outer membrane</location>
        <topology evidence="1 12">Multi-pass membrane protein</topology>
    </subcellularLocation>
</comment>
<evidence type="ECO:0000256" key="2">
    <source>
        <dbReference type="ARBA" id="ARBA00022448"/>
    </source>
</evidence>
<dbReference type="RefSeq" id="WP_034775632.1">
    <property type="nucleotide sequence ID" value="NZ_JPER01000003.1"/>
</dbReference>
<keyword evidence="8" id="KW-0406">Ion transport</keyword>
<accession>A0A094IV63</accession>
<keyword evidence="11 12" id="KW-0998">Cell outer membrane</keyword>
<evidence type="ECO:0000313" key="18">
    <source>
        <dbReference type="Proteomes" id="UP000054363"/>
    </source>
</evidence>
<evidence type="ECO:0000256" key="12">
    <source>
        <dbReference type="PROSITE-ProRule" id="PRU01360"/>
    </source>
</evidence>
<protein>
    <recommendedName>
        <fullName evidence="19">TonB-dependent receptor</fullName>
    </recommendedName>
</protein>
<dbReference type="PANTHER" id="PTHR32552">
    <property type="entry name" value="FERRICHROME IRON RECEPTOR-RELATED"/>
    <property type="match status" value="1"/>
</dbReference>
<evidence type="ECO:0000259" key="15">
    <source>
        <dbReference type="Pfam" id="PF00593"/>
    </source>
</evidence>
<evidence type="ECO:0000256" key="8">
    <source>
        <dbReference type="ARBA" id="ARBA00023065"/>
    </source>
</evidence>
<sequence>MLSDYTAVLTLAMASVAFSATAQEQPVPATEVIEITGSAVQLNREIPAAVTSLNVAEQPPGLRIDAAELLGGIASVQADSRANYAQDTRITLRGFGARSAFGVRGVLLQLDGIPLSMPDGQAQTSSILLDEPEQIQVIRGPLATLYGNGAGGVIDWRSRAPVTSQLTLKAMGAANDTSRLLLQSDLVGDDQALRLIGARFRTDGPREHNSAERDQLALRWYHDLTNTLRLVLRIDDNHAPSLQDPGSLTPADWRTDPTQTFSRAETFNTRKSIHHQQVSVSLQQETLDNRWHVSAWRGWRDIEQYLPFAGDDLTSSGAVIDLQRQFSGIDAAYNWQLVLPITATLGGTIAEQKDRRFGYVNDFGQRGELRRDELGTVTNQALYGLLEWQPAEQWRFLTGLRYSAVDFSVDDYYTNPVNPDDSGAQDMNALSWNLGLTYLVSDRLSVFAARGRGFETPTLTELAYSPQGTGLNTQLGPAHSQQWEAGLKWRSPALRAQLTAFVIDTNDEIVVDQSIDGRTTYVNAGQTEREGAEVEGNWQIASAWDLRFSATWLNAEYANGNRLPGVARRQAYAQLNWTSRPVATFPLQASLIADHRSDVAATDDNSVLAPGHTLWDLALSSQINWQGLEIEPWLKIHNLGDRDYVGSVVVNQGSGRAFEPGVGREIQAGFSVRHRW</sequence>
<dbReference type="InterPro" id="IPR000531">
    <property type="entry name" value="Beta-barrel_TonB"/>
</dbReference>
<dbReference type="EMBL" id="JPER01000003">
    <property type="protein sequence ID" value="KFZ31007.1"/>
    <property type="molecule type" value="Genomic_DNA"/>
</dbReference>
<dbReference type="InterPro" id="IPR012910">
    <property type="entry name" value="Plug_dom"/>
</dbReference>
<organism evidence="17 18">
    <name type="scientific">Pseudidiomarina salinarum</name>
    <dbReference type="NCBI Taxonomy" id="435908"/>
    <lineage>
        <taxon>Bacteria</taxon>
        <taxon>Pseudomonadati</taxon>
        <taxon>Pseudomonadota</taxon>
        <taxon>Gammaproteobacteria</taxon>
        <taxon>Alteromonadales</taxon>
        <taxon>Idiomarinaceae</taxon>
        <taxon>Pseudidiomarina</taxon>
    </lineage>
</organism>
<feature type="domain" description="TonB-dependent receptor plug" evidence="16">
    <location>
        <begin position="44"/>
        <end position="152"/>
    </location>
</feature>
<dbReference type="PANTHER" id="PTHR32552:SF89">
    <property type="entry name" value="CATECHOLATE SIDEROPHORE RECEPTOR FIU"/>
    <property type="match status" value="1"/>
</dbReference>
<evidence type="ECO:0000256" key="11">
    <source>
        <dbReference type="ARBA" id="ARBA00023237"/>
    </source>
</evidence>
<dbReference type="SUPFAM" id="SSF56935">
    <property type="entry name" value="Porins"/>
    <property type="match status" value="1"/>
</dbReference>
<keyword evidence="4" id="KW-0410">Iron transport</keyword>
<dbReference type="STRING" id="435908.IDSA_08020"/>
<evidence type="ECO:0000256" key="10">
    <source>
        <dbReference type="ARBA" id="ARBA00023136"/>
    </source>
</evidence>
<evidence type="ECO:0000313" key="17">
    <source>
        <dbReference type="EMBL" id="KFZ31007.1"/>
    </source>
</evidence>
<evidence type="ECO:0000259" key="16">
    <source>
        <dbReference type="Pfam" id="PF07715"/>
    </source>
</evidence>
<dbReference type="GO" id="GO:0009279">
    <property type="term" value="C:cell outer membrane"/>
    <property type="evidence" value="ECO:0007669"/>
    <property type="project" value="UniProtKB-SubCell"/>
</dbReference>
<feature type="chain" id="PRO_5001904663" description="TonB-dependent receptor" evidence="14">
    <location>
        <begin position="23"/>
        <end position="676"/>
    </location>
</feature>
<evidence type="ECO:0000256" key="5">
    <source>
        <dbReference type="ARBA" id="ARBA00022692"/>
    </source>
</evidence>
<comment type="caution">
    <text evidence="17">The sequence shown here is derived from an EMBL/GenBank/DDBJ whole genome shotgun (WGS) entry which is preliminary data.</text>
</comment>
<evidence type="ECO:0008006" key="19">
    <source>
        <dbReference type="Google" id="ProtNLM"/>
    </source>
</evidence>
<dbReference type="PROSITE" id="PS52016">
    <property type="entry name" value="TONB_DEPENDENT_REC_3"/>
    <property type="match status" value="1"/>
</dbReference>
<dbReference type="Pfam" id="PF00593">
    <property type="entry name" value="TonB_dep_Rec_b-barrel"/>
    <property type="match status" value="1"/>
</dbReference>
<dbReference type="InterPro" id="IPR037066">
    <property type="entry name" value="Plug_dom_sf"/>
</dbReference>
<keyword evidence="7" id="KW-0408">Iron</keyword>
<dbReference type="OrthoDB" id="9760620at2"/>
<keyword evidence="10 12" id="KW-0472">Membrane</keyword>
<gene>
    <name evidence="17" type="ORF">IDSA_08020</name>
</gene>
<comment type="similarity">
    <text evidence="12 13">Belongs to the TonB-dependent receptor family.</text>
</comment>
<dbReference type="AlphaFoldDB" id="A0A094IV63"/>
<dbReference type="Proteomes" id="UP000054363">
    <property type="component" value="Unassembled WGS sequence"/>
</dbReference>
<keyword evidence="3 12" id="KW-1134">Transmembrane beta strand</keyword>
<dbReference type="eggNOG" id="COG4772">
    <property type="taxonomic scope" value="Bacteria"/>
</dbReference>
<evidence type="ECO:0000256" key="14">
    <source>
        <dbReference type="SAM" id="SignalP"/>
    </source>
</evidence>
<dbReference type="Gene3D" id="2.170.130.10">
    <property type="entry name" value="TonB-dependent receptor, plug domain"/>
    <property type="match status" value="1"/>
</dbReference>
<feature type="signal peptide" evidence="14">
    <location>
        <begin position="1"/>
        <end position="22"/>
    </location>
</feature>
<keyword evidence="6 14" id="KW-0732">Signal</keyword>
<evidence type="ECO:0000256" key="1">
    <source>
        <dbReference type="ARBA" id="ARBA00004571"/>
    </source>
</evidence>
<keyword evidence="5 12" id="KW-0812">Transmembrane</keyword>
<reference evidence="17 18" key="1">
    <citation type="submission" date="2014-06" db="EMBL/GenBank/DDBJ databases">
        <title>The draft genome sequence of Idiomarina salinarum ISL-52.</title>
        <authorList>
            <person name="Du J."/>
            <person name="Shao Z."/>
        </authorList>
    </citation>
    <scope>NUCLEOTIDE SEQUENCE [LARGE SCALE GENOMIC DNA]</scope>
    <source>
        <strain evidence="17 18">ISL-52</strain>
    </source>
</reference>
<name>A0A094IV63_9GAMM</name>
<proteinExistence type="inferred from homology"/>
<keyword evidence="9 13" id="KW-0798">TonB box</keyword>
<dbReference type="InterPro" id="IPR039426">
    <property type="entry name" value="TonB-dep_rcpt-like"/>
</dbReference>
<dbReference type="InterPro" id="IPR036942">
    <property type="entry name" value="Beta-barrel_TonB_sf"/>
</dbReference>